<dbReference type="WBParaSite" id="HPBE_0000984501-mRNA-1">
    <property type="protein sequence ID" value="HPBE_0000984501-mRNA-1"/>
    <property type="gene ID" value="HPBE_0000984501"/>
</dbReference>
<evidence type="ECO:0000256" key="1">
    <source>
        <dbReference type="SAM" id="Coils"/>
    </source>
</evidence>
<evidence type="ECO:0000313" key="3">
    <source>
        <dbReference type="EMBL" id="VDO82486.1"/>
    </source>
</evidence>
<dbReference type="Proteomes" id="UP000050761">
    <property type="component" value="Unassembled WGS sequence"/>
</dbReference>
<sequence>MPKALGASMAAEIAYAERVEHTRVHVTATRHLARKVEKMSDAQRDANDDLDKILNSISLRDASLRSFEEEEKKCALDGSMRNTSKLQETPQPLKMRTTSTAAAARVLSGEGLEERKRHVDAYVRMRRKLRNLQIVALKLWKRSATSAELSVSTDRLLGVVDKELKVAVEGAHSLLYQQHLSTREFMTEIMLRQKKVYEATKQCSDTVIRLLGLATPAEPGEPIAPTEPDLEQLREPVRIPPKVVNKNVNNGAGDLSARTMRHNLDLRREQAEMLNKSFEEKSRNIEQMTKESIAVQIDQYDRVIAERKELINRLDQISSEEQSEAPADSEARRTPTPRRDGVCPLDFSQLSEDTPGDDKAEREQDDMTPLAADAAGCKHEDEGQTDAVIARTRSECTVYEDSYSHFSDESDLENHVQDEEEKESHHFPSRRTLDTAETLAMLSRSTVAVVTTTAPRDEVQKEIAQIIDEALRSTDSPSLQVESETTPRPPKPVEGDSGALEAPTDAGDADVAFVSYDDGSYSKPKTDEEEAAGTEDRTELSGINDEKFAAGDGAGTDPLAEAVSEASAASEVVTDDQVAPEPQIDQKMFNVPCPPRPPKDFSRLRLFFGSPDEPTEDSVEREEFDESLQNDQFVFRTQPLSEVAVEDIDESTYTKPAPDTESIHEEEEDHIPVITTTVHPLLGGVAKEDVQLRHEEIESQEAEETSKEGDSSTGDVDDWLTDDEEQPSVGTGEYTESEDEEEMEEERLKTPGAAVIDKSEAICPVDSAEEKGGDDGSGEEVGVASGHPEQIEGIESEHVAAEDVKTDGEAVQTDKDSLDLSLELTVNDISTRLEVIAKTEAVMSATDEKLREINEEMEKMKLRDPTGEESQSKPPRDAIFEAEHEFTAPVPPVAPKQPVASEEDTIVDQNAKRDGVGLAFLDGSLDETCEDLFTIEKCLQYSKEAWAMVGTKGFVRLLYDELIERPASVDGVVAEGEEEQMLLDINRDLVWAAVIELAAMLWPEHPDDDGRGVSTKWRPIPRSEKEFEETAVKFVLEQLGELPPTHRAKRQSRPVPSLSETSVDGAVARLFYRDRDAFVSVYRSSGSVVPQV</sequence>
<feature type="compositionally biased region" description="Basic and acidic residues" evidence="2">
    <location>
        <begin position="534"/>
        <end position="549"/>
    </location>
</feature>
<feature type="compositionally biased region" description="Basic and acidic residues" evidence="2">
    <location>
        <begin position="686"/>
        <end position="697"/>
    </location>
</feature>
<feature type="region of interest" description="Disordered" evidence="2">
    <location>
        <begin position="315"/>
        <end position="366"/>
    </location>
</feature>
<reference evidence="3 4" key="1">
    <citation type="submission" date="2018-11" db="EMBL/GenBank/DDBJ databases">
        <authorList>
            <consortium name="Pathogen Informatics"/>
        </authorList>
    </citation>
    <scope>NUCLEOTIDE SEQUENCE [LARGE SCALE GENOMIC DNA]</scope>
</reference>
<feature type="compositionally biased region" description="Basic and acidic residues" evidence="2">
    <location>
        <begin position="329"/>
        <end position="341"/>
    </location>
</feature>
<organism evidence="3">
    <name type="scientific">Heligmosomoides polygyrus</name>
    <name type="common">Parasitic roundworm</name>
    <dbReference type="NCBI Taxonomy" id="6339"/>
    <lineage>
        <taxon>Eukaryota</taxon>
        <taxon>Metazoa</taxon>
        <taxon>Ecdysozoa</taxon>
        <taxon>Nematoda</taxon>
        <taxon>Chromadorea</taxon>
        <taxon>Rhabditida</taxon>
        <taxon>Rhabditina</taxon>
        <taxon>Rhabditomorpha</taxon>
        <taxon>Strongyloidea</taxon>
        <taxon>Heligmosomidae</taxon>
        <taxon>Heligmosomoides</taxon>
    </lineage>
</organism>
<feature type="compositionally biased region" description="Acidic residues" evidence="2">
    <location>
        <begin position="715"/>
        <end position="726"/>
    </location>
</feature>
<feature type="region of interest" description="Disordered" evidence="2">
    <location>
        <begin position="407"/>
        <end position="431"/>
    </location>
</feature>
<evidence type="ECO:0000313" key="5">
    <source>
        <dbReference type="WBParaSite" id="HPBE_0000984501-mRNA-1"/>
    </source>
</evidence>
<feature type="region of interest" description="Disordered" evidence="2">
    <location>
        <begin position="685"/>
        <end position="796"/>
    </location>
</feature>
<evidence type="ECO:0000313" key="4">
    <source>
        <dbReference type="Proteomes" id="UP000050761"/>
    </source>
</evidence>
<feature type="coiled-coil region" evidence="1">
    <location>
        <begin position="836"/>
        <end position="863"/>
    </location>
</feature>
<feature type="compositionally biased region" description="Low complexity" evidence="2">
    <location>
        <begin position="560"/>
        <end position="572"/>
    </location>
</feature>
<accession>A0A3P7Y4H5</accession>
<dbReference type="AlphaFoldDB" id="A0A3P7Y4H5"/>
<proteinExistence type="predicted"/>
<feature type="region of interest" description="Disordered" evidence="2">
    <location>
        <begin position="638"/>
        <end position="671"/>
    </location>
</feature>
<keyword evidence="1" id="KW-0175">Coiled coil</keyword>
<protein>
    <submittedName>
        <fullName evidence="5">Protein kinase domain-containing protein</fullName>
    </submittedName>
</protein>
<dbReference type="OrthoDB" id="5876258at2759"/>
<reference evidence="5" key="2">
    <citation type="submission" date="2019-09" db="UniProtKB">
        <authorList>
            <consortium name="WormBaseParasite"/>
        </authorList>
    </citation>
    <scope>IDENTIFICATION</scope>
</reference>
<keyword evidence="4" id="KW-1185">Reference proteome</keyword>
<evidence type="ECO:0000256" key="2">
    <source>
        <dbReference type="SAM" id="MobiDB-lite"/>
    </source>
</evidence>
<feature type="compositionally biased region" description="Polar residues" evidence="2">
    <location>
        <begin position="473"/>
        <end position="486"/>
    </location>
</feature>
<dbReference type="EMBL" id="UZAH01026566">
    <property type="protein sequence ID" value="VDO82486.1"/>
    <property type="molecule type" value="Genomic_DNA"/>
</dbReference>
<gene>
    <name evidence="3" type="ORF">HPBE_LOCUS9846</name>
</gene>
<feature type="region of interest" description="Disordered" evidence="2">
    <location>
        <begin position="468"/>
        <end position="575"/>
    </location>
</feature>
<feature type="compositionally biased region" description="Acidic residues" evidence="2">
    <location>
        <begin position="735"/>
        <end position="745"/>
    </location>
</feature>
<name>A0A3P7Y4H5_HELPZ</name>